<dbReference type="PROSITE" id="PS51257">
    <property type="entry name" value="PROKAR_LIPOPROTEIN"/>
    <property type="match status" value="1"/>
</dbReference>
<evidence type="ECO:0000313" key="3">
    <source>
        <dbReference type="Proteomes" id="UP000315783"/>
    </source>
</evidence>
<name>A0A545UWV5_9HYPO</name>
<reference evidence="2 3" key="1">
    <citation type="journal article" date="2019" name="Appl. Microbiol. Biotechnol.">
        <title>Genome sequence of Isaria javanica and comparative genome analysis insights into family S53 peptidase evolution in fungal entomopathogens.</title>
        <authorList>
            <person name="Lin R."/>
            <person name="Zhang X."/>
            <person name="Xin B."/>
            <person name="Zou M."/>
            <person name="Gao Y."/>
            <person name="Qin F."/>
            <person name="Hu Q."/>
            <person name="Xie B."/>
            <person name="Cheng X."/>
        </authorList>
    </citation>
    <scope>NUCLEOTIDE SEQUENCE [LARGE SCALE GENOMIC DNA]</scope>
    <source>
        <strain evidence="2 3">IJ1G</strain>
    </source>
</reference>
<dbReference type="Proteomes" id="UP000315783">
    <property type="component" value="Unassembled WGS sequence"/>
</dbReference>
<feature type="region of interest" description="Disordered" evidence="1">
    <location>
        <begin position="87"/>
        <end position="113"/>
    </location>
</feature>
<protein>
    <submittedName>
        <fullName evidence="2">Uncharacterized protein</fullName>
    </submittedName>
</protein>
<gene>
    <name evidence="2" type="ORF">IF1G_07681</name>
</gene>
<dbReference type="EMBL" id="SPUK01000011">
    <property type="protein sequence ID" value="TQV93949.1"/>
    <property type="molecule type" value="Genomic_DNA"/>
</dbReference>
<accession>A0A545UWV5</accession>
<evidence type="ECO:0000313" key="2">
    <source>
        <dbReference type="EMBL" id="TQV93949.1"/>
    </source>
</evidence>
<evidence type="ECO:0000256" key="1">
    <source>
        <dbReference type="SAM" id="MobiDB-lite"/>
    </source>
</evidence>
<feature type="region of interest" description="Disordered" evidence="1">
    <location>
        <begin position="1"/>
        <end position="20"/>
    </location>
</feature>
<sequence>MVARPANRHQRQYSPPPPLPLSTSNVASWLFACFPITACLPACPSIHPSIHRPSSIMKKRRKINPCGGPTPSLSLLATWRGLPPVMPRRRTCCSTKKDEMGRRGKEKRRKKKK</sequence>
<dbReference type="AlphaFoldDB" id="A0A545UWV5"/>
<organism evidence="2 3">
    <name type="scientific">Cordyceps javanica</name>
    <dbReference type="NCBI Taxonomy" id="43265"/>
    <lineage>
        <taxon>Eukaryota</taxon>
        <taxon>Fungi</taxon>
        <taxon>Dikarya</taxon>
        <taxon>Ascomycota</taxon>
        <taxon>Pezizomycotina</taxon>
        <taxon>Sordariomycetes</taxon>
        <taxon>Hypocreomycetidae</taxon>
        <taxon>Hypocreales</taxon>
        <taxon>Cordycipitaceae</taxon>
        <taxon>Cordyceps</taxon>
    </lineage>
</organism>
<keyword evidence="3" id="KW-1185">Reference proteome</keyword>
<feature type="compositionally biased region" description="Basic residues" evidence="1">
    <location>
        <begin position="1"/>
        <end position="11"/>
    </location>
</feature>
<comment type="caution">
    <text evidence="2">The sequence shown here is derived from an EMBL/GenBank/DDBJ whole genome shotgun (WGS) entry which is preliminary data.</text>
</comment>
<feature type="compositionally biased region" description="Basic residues" evidence="1">
    <location>
        <begin position="104"/>
        <end position="113"/>
    </location>
</feature>
<proteinExistence type="predicted"/>